<keyword evidence="15" id="KW-1185">Reference proteome</keyword>
<gene>
    <name evidence="16" type="primary">LOC111307023</name>
</gene>
<keyword evidence="4" id="KW-0433">Leucine-rich repeat</keyword>
<dbReference type="InterPro" id="IPR051848">
    <property type="entry name" value="PGIP"/>
</dbReference>
<evidence type="ECO:0000256" key="2">
    <source>
        <dbReference type="ARBA" id="ARBA00004479"/>
    </source>
</evidence>
<dbReference type="InterPro" id="IPR055414">
    <property type="entry name" value="LRR_R13L4/SHOC2-like"/>
</dbReference>
<feature type="domain" description="Disease resistance R13L4/SHOC-2-like LRR" evidence="14">
    <location>
        <begin position="94"/>
        <end position="298"/>
    </location>
</feature>
<dbReference type="GO" id="GO:0016020">
    <property type="term" value="C:membrane"/>
    <property type="evidence" value="ECO:0007669"/>
    <property type="project" value="UniProtKB-SubCell"/>
</dbReference>
<dbReference type="PANTHER" id="PTHR48059:SF4">
    <property type="entry name" value="POLYGALACTURONASE INHIBITOR 1-RELATED"/>
    <property type="match status" value="1"/>
</dbReference>
<keyword evidence="5" id="KW-0812">Transmembrane</keyword>
<feature type="domain" description="Leucine-rich repeat-containing N-terminal plant-type" evidence="13">
    <location>
        <begin position="39"/>
        <end position="75"/>
    </location>
</feature>
<dbReference type="KEGG" id="dzi:111307023"/>
<dbReference type="GeneID" id="111307023"/>
<dbReference type="SUPFAM" id="SSF52058">
    <property type="entry name" value="L domain-like"/>
    <property type="match status" value="1"/>
</dbReference>
<dbReference type="InterPro" id="IPR032675">
    <property type="entry name" value="LRR_dom_sf"/>
</dbReference>
<keyword evidence="9" id="KW-0472">Membrane</keyword>
<protein>
    <submittedName>
        <fullName evidence="16">Receptor-like protein kinase At3g47110</fullName>
    </submittedName>
</protein>
<dbReference type="FunFam" id="3.80.10.10:FF:000041">
    <property type="entry name" value="LRR receptor-like serine/threonine-protein kinase ERECTA"/>
    <property type="match status" value="1"/>
</dbReference>
<evidence type="ECO:0000256" key="4">
    <source>
        <dbReference type="ARBA" id="ARBA00022614"/>
    </source>
</evidence>
<sequence>MFWSVLFPIYVVVLLLCFNLESPGLLGLAASEGGGNVKDQQALLEFKAKISNNQLGILRLWNNTVYYCQWYGVSCGSRRQRVTQLVLESQHLTGSISPSIGNFSFLKVLNLKNNSFIHEIPQEIGRLRRLRIYHLAANSIGGEIPRNKWENLTFVRERIIFGETFSTFKKLVGVIPETLGQLKRLTFFSVGLNNFSGTVPSSFCNLSNIRTFDIGDNYLEGSRGANDLNFPCSLTNARMLRRLSINENNFGGSTPECIGNLSTDLLHLNLDVNEISRTIPATIGNLINLEPLTIWNNQLSRAIPSVIGRLQQLQEFKAQNNSLSEGIPSSFGDLKMLISLNLSHNNLQGSIPSSLVVPYLPK</sequence>
<evidence type="ECO:0000256" key="8">
    <source>
        <dbReference type="ARBA" id="ARBA00022989"/>
    </source>
</evidence>
<dbReference type="Pfam" id="PF08263">
    <property type="entry name" value="LRRNT_2"/>
    <property type="match status" value="1"/>
</dbReference>
<evidence type="ECO:0000256" key="3">
    <source>
        <dbReference type="ARBA" id="ARBA00009592"/>
    </source>
</evidence>
<comment type="similarity">
    <text evidence="11">Belongs to the polygalacturonase-inhibiting protein family.</text>
</comment>
<dbReference type="InterPro" id="IPR013210">
    <property type="entry name" value="LRR_N_plant-typ"/>
</dbReference>
<evidence type="ECO:0000259" key="13">
    <source>
        <dbReference type="Pfam" id="PF08263"/>
    </source>
</evidence>
<keyword evidence="7" id="KW-0677">Repeat</keyword>
<evidence type="ECO:0000256" key="5">
    <source>
        <dbReference type="ARBA" id="ARBA00022692"/>
    </source>
</evidence>
<keyword evidence="6 12" id="KW-0732">Signal</keyword>
<evidence type="ECO:0000313" key="15">
    <source>
        <dbReference type="Proteomes" id="UP000515121"/>
    </source>
</evidence>
<evidence type="ECO:0000256" key="6">
    <source>
        <dbReference type="ARBA" id="ARBA00022729"/>
    </source>
</evidence>
<evidence type="ECO:0000256" key="11">
    <source>
        <dbReference type="ARBA" id="ARBA00038043"/>
    </source>
</evidence>
<proteinExistence type="inferred from homology"/>
<reference evidence="16" key="1">
    <citation type="submission" date="2025-08" db="UniProtKB">
        <authorList>
            <consortium name="RefSeq"/>
        </authorList>
    </citation>
    <scope>IDENTIFICATION</scope>
    <source>
        <tissue evidence="16">Fruit stalk</tissue>
    </source>
</reference>
<dbReference type="OrthoDB" id="842184at2759"/>
<evidence type="ECO:0000256" key="1">
    <source>
        <dbReference type="ARBA" id="ARBA00004196"/>
    </source>
</evidence>
<dbReference type="RefSeq" id="XP_022760824.1">
    <property type="nucleotide sequence ID" value="XM_022905089.1"/>
</dbReference>
<dbReference type="Proteomes" id="UP000515121">
    <property type="component" value="Unplaced"/>
</dbReference>
<organism evidence="15 16">
    <name type="scientific">Durio zibethinus</name>
    <name type="common">Durian</name>
    <dbReference type="NCBI Taxonomy" id="66656"/>
    <lineage>
        <taxon>Eukaryota</taxon>
        <taxon>Viridiplantae</taxon>
        <taxon>Streptophyta</taxon>
        <taxon>Embryophyta</taxon>
        <taxon>Tracheophyta</taxon>
        <taxon>Spermatophyta</taxon>
        <taxon>Magnoliopsida</taxon>
        <taxon>eudicotyledons</taxon>
        <taxon>Gunneridae</taxon>
        <taxon>Pentapetalae</taxon>
        <taxon>rosids</taxon>
        <taxon>malvids</taxon>
        <taxon>Malvales</taxon>
        <taxon>Malvaceae</taxon>
        <taxon>Helicteroideae</taxon>
        <taxon>Durio</taxon>
    </lineage>
</organism>
<name>A0A6P6A7B2_DURZI</name>
<comment type="subcellular location">
    <subcellularLocation>
        <location evidence="1">Cell envelope</location>
    </subcellularLocation>
    <subcellularLocation>
        <location evidence="2">Membrane</location>
        <topology evidence="2">Single-pass type I membrane protein</topology>
    </subcellularLocation>
</comment>
<evidence type="ECO:0000256" key="9">
    <source>
        <dbReference type="ARBA" id="ARBA00023136"/>
    </source>
</evidence>
<dbReference type="Pfam" id="PF00560">
    <property type="entry name" value="LRR_1"/>
    <property type="match status" value="2"/>
</dbReference>
<feature type="signal peptide" evidence="12">
    <location>
        <begin position="1"/>
        <end position="17"/>
    </location>
</feature>
<dbReference type="Pfam" id="PF23598">
    <property type="entry name" value="LRR_14"/>
    <property type="match status" value="1"/>
</dbReference>
<keyword evidence="10" id="KW-0325">Glycoprotein</keyword>
<dbReference type="PANTHER" id="PTHR48059">
    <property type="entry name" value="POLYGALACTURONASE INHIBITOR 1"/>
    <property type="match status" value="1"/>
</dbReference>
<dbReference type="Gene3D" id="3.80.10.10">
    <property type="entry name" value="Ribonuclease Inhibitor"/>
    <property type="match status" value="3"/>
</dbReference>
<dbReference type="InterPro" id="IPR001611">
    <property type="entry name" value="Leu-rich_rpt"/>
</dbReference>
<feature type="chain" id="PRO_5028244682" evidence="12">
    <location>
        <begin position="18"/>
        <end position="362"/>
    </location>
</feature>
<accession>A0A6P6A7B2</accession>
<evidence type="ECO:0000256" key="12">
    <source>
        <dbReference type="SAM" id="SignalP"/>
    </source>
</evidence>
<evidence type="ECO:0000259" key="14">
    <source>
        <dbReference type="Pfam" id="PF23598"/>
    </source>
</evidence>
<evidence type="ECO:0000313" key="16">
    <source>
        <dbReference type="RefSeq" id="XP_022760824.1"/>
    </source>
</evidence>
<comment type="similarity">
    <text evidence="3">Belongs to the RLP family.</text>
</comment>
<dbReference type="AlphaFoldDB" id="A0A6P6A7B2"/>
<evidence type="ECO:0000256" key="10">
    <source>
        <dbReference type="ARBA" id="ARBA00023180"/>
    </source>
</evidence>
<keyword evidence="8" id="KW-1133">Transmembrane helix</keyword>
<evidence type="ECO:0000256" key="7">
    <source>
        <dbReference type="ARBA" id="ARBA00022737"/>
    </source>
</evidence>